<dbReference type="GO" id="GO:0016251">
    <property type="term" value="F:RNA polymerase II general transcription initiation factor activity"/>
    <property type="evidence" value="ECO:0007669"/>
    <property type="project" value="TreeGrafter"/>
</dbReference>
<feature type="domain" description="Peptidase M1 membrane alanine aminopeptidase" evidence="9">
    <location>
        <begin position="285"/>
        <end position="487"/>
    </location>
</feature>
<accession>A0A8S9PWS5</accession>
<feature type="region of interest" description="Disordered" evidence="8">
    <location>
        <begin position="1204"/>
        <end position="1437"/>
    </location>
</feature>
<dbReference type="SUPFAM" id="SSF48371">
    <property type="entry name" value="ARM repeat"/>
    <property type="match status" value="1"/>
</dbReference>
<evidence type="ECO:0000256" key="4">
    <source>
        <dbReference type="ARBA" id="ARBA00023015"/>
    </source>
</evidence>
<name>A0A8S9PWS5_BRACR</name>
<feature type="domain" description="Transcription initiation factor TFIID subunit 2 TPR repeats" evidence="11">
    <location>
        <begin position="661"/>
        <end position="1005"/>
    </location>
</feature>
<dbReference type="Gene3D" id="1.10.390.10">
    <property type="entry name" value="Neutral Protease Domain 2"/>
    <property type="match status" value="1"/>
</dbReference>
<feature type="compositionally biased region" description="Basic residues" evidence="8">
    <location>
        <begin position="1345"/>
        <end position="1355"/>
    </location>
</feature>
<dbReference type="Proteomes" id="UP000712600">
    <property type="component" value="Unassembled WGS sequence"/>
</dbReference>
<evidence type="ECO:0000256" key="7">
    <source>
        <dbReference type="ARBA" id="ARBA00076306"/>
    </source>
</evidence>
<dbReference type="InterPro" id="IPR027268">
    <property type="entry name" value="Peptidase_M4/M1_CTD_sf"/>
</dbReference>
<dbReference type="Pfam" id="PF25316">
    <property type="entry name" value="TAF2_3rd"/>
    <property type="match status" value="1"/>
</dbReference>
<protein>
    <recommendedName>
        <fullName evidence="3">Transcription initiation factor TFIID subunit 2</fullName>
    </recommendedName>
    <alternativeName>
        <fullName evidence="7">TBP-associated factor 2</fullName>
    </alternativeName>
</protein>
<gene>
    <name evidence="12" type="ORF">F2Q69_00051534</name>
</gene>
<evidence type="ECO:0000256" key="1">
    <source>
        <dbReference type="ARBA" id="ARBA00004123"/>
    </source>
</evidence>
<dbReference type="GO" id="GO:0005669">
    <property type="term" value="C:transcription factor TFIID complex"/>
    <property type="evidence" value="ECO:0007669"/>
    <property type="project" value="InterPro"/>
</dbReference>
<comment type="similarity">
    <text evidence="2">Belongs to the TAF2 family.</text>
</comment>
<comment type="caution">
    <text evidence="12">The sequence shown here is derived from an EMBL/GenBank/DDBJ whole genome shotgun (WGS) entry which is preliminary data.</text>
</comment>
<keyword evidence="6" id="KW-0539">Nucleus</keyword>
<evidence type="ECO:0000259" key="9">
    <source>
        <dbReference type="Pfam" id="PF01433"/>
    </source>
</evidence>
<feature type="compositionally biased region" description="Polar residues" evidence="8">
    <location>
        <begin position="1289"/>
        <end position="1300"/>
    </location>
</feature>
<dbReference type="InterPro" id="IPR014782">
    <property type="entry name" value="Peptidase_M1_dom"/>
</dbReference>
<dbReference type="EMBL" id="QGKX02001347">
    <property type="protein sequence ID" value="KAF3526485.1"/>
    <property type="molecule type" value="Genomic_DNA"/>
</dbReference>
<feature type="domain" description="Transcription initiation factor TFIID subunit 2 Ig-like" evidence="10">
    <location>
        <begin position="513"/>
        <end position="658"/>
    </location>
</feature>
<dbReference type="GO" id="GO:0008237">
    <property type="term" value="F:metallopeptidase activity"/>
    <property type="evidence" value="ECO:0007669"/>
    <property type="project" value="InterPro"/>
</dbReference>
<feature type="compositionally biased region" description="Low complexity" evidence="8">
    <location>
        <begin position="1411"/>
        <end position="1422"/>
    </location>
</feature>
<dbReference type="Pfam" id="PF25577">
    <property type="entry name" value="TPR_TAF2_C"/>
    <property type="match status" value="1"/>
</dbReference>
<dbReference type="PANTHER" id="PTHR15137:SF9">
    <property type="entry name" value="TRANSCRIPTION INITIATION FACTOR TFIID SUBUNIT 2"/>
    <property type="match status" value="1"/>
</dbReference>
<evidence type="ECO:0000256" key="3">
    <source>
        <dbReference type="ARBA" id="ARBA00017363"/>
    </source>
</evidence>
<dbReference type="InterPro" id="IPR042097">
    <property type="entry name" value="Aminopeptidase_N-like_N_sf"/>
</dbReference>
<proteinExistence type="inferred from homology"/>
<feature type="compositionally biased region" description="Polar residues" evidence="8">
    <location>
        <begin position="1315"/>
        <end position="1335"/>
    </location>
</feature>
<dbReference type="InterPro" id="IPR057345">
    <property type="entry name" value="Ig-like_TAF2"/>
</dbReference>
<evidence type="ECO:0000313" key="13">
    <source>
        <dbReference type="Proteomes" id="UP000712600"/>
    </source>
</evidence>
<dbReference type="InterPro" id="IPR057991">
    <property type="entry name" value="TPR_TAF2_C"/>
</dbReference>
<dbReference type="FunFam" id="1.10.390.10:FF:000011">
    <property type="entry name" value="Transcription initiation factor TFIID subunit"/>
    <property type="match status" value="1"/>
</dbReference>
<dbReference type="Gene3D" id="2.60.40.1730">
    <property type="entry name" value="tricorn interacting facor f3 domain"/>
    <property type="match status" value="1"/>
</dbReference>
<dbReference type="GO" id="GO:0000976">
    <property type="term" value="F:transcription cis-regulatory region binding"/>
    <property type="evidence" value="ECO:0007669"/>
    <property type="project" value="TreeGrafter"/>
</dbReference>
<evidence type="ECO:0000256" key="5">
    <source>
        <dbReference type="ARBA" id="ARBA00023163"/>
    </source>
</evidence>
<evidence type="ECO:0000256" key="8">
    <source>
        <dbReference type="SAM" id="MobiDB-lite"/>
    </source>
</evidence>
<dbReference type="FunFam" id="2.60.40.1730:FF:000015">
    <property type="entry name" value="Transcription initiation factor TFIID subunit 2"/>
    <property type="match status" value="1"/>
</dbReference>
<feature type="compositionally biased region" description="Basic and acidic residues" evidence="8">
    <location>
        <begin position="1249"/>
        <end position="1258"/>
    </location>
</feature>
<comment type="subcellular location">
    <subcellularLocation>
        <location evidence="1">Nucleus</location>
    </subcellularLocation>
</comment>
<dbReference type="SUPFAM" id="SSF63737">
    <property type="entry name" value="Leukotriene A4 hydrolase N-terminal domain"/>
    <property type="match status" value="1"/>
</dbReference>
<dbReference type="PANTHER" id="PTHR15137">
    <property type="entry name" value="TRANSCRIPTION INITIATION FACTOR TFIID"/>
    <property type="match status" value="1"/>
</dbReference>
<keyword evidence="5" id="KW-0804">Transcription</keyword>
<dbReference type="GO" id="GO:0003682">
    <property type="term" value="F:chromatin binding"/>
    <property type="evidence" value="ECO:0007669"/>
    <property type="project" value="TreeGrafter"/>
</dbReference>
<organism evidence="12 13">
    <name type="scientific">Brassica cretica</name>
    <name type="common">Mustard</name>
    <dbReference type="NCBI Taxonomy" id="69181"/>
    <lineage>
        <taxon>Eukaryota</taxon>
        <taxon>Viridiplantae</taxon>
        <taxon>Streptophyta</taxon>
        <taxon>Embryophyta</taxon>
        <taxon>Tracheophyta</taxon>
        <taxon>Spermatophyta</taxon>
        <taxon>Magnoliopsida</taxon>
        <taxon>eudicotyledons</taxon>
        <taxon>Gunneridae</taxon>
        <taxon>Pentapetalae</taxon>
        <taxon>rosids</taxon>
        <taxon>malvids</taxon>
        <taxon>Brassicales</taxon>
        <taxon>Brassicaceae</taxon>
        <taxon>Brassiceae</taxon>
        <taxon>Brassica</taxon>
    </lineage>
</organism>
<sequence length="1437" mass="160844">MAKARKPKNDEAPGAKPSENSGAKVLHQKLCLSIDFKKRRIHGYTELEVSVPDIGIVGLHAENLVIESVLVDGEPTVFEYYPHHGNPEPESNWSSVSDPASAADAAAMDYVGVLKKEDTANLLINCCKPSSKDLSEQLDNVALENGSQSSGEAKQNVKLIRINYWIEKTESGIHFDENIVHTDNQMRRARCWFPCKDDEYNRCSFNLEFTVPHNYVAVSVGKLLYQVMSKEDTTQKTYVYELAIPIAPRWVSLVAGPLEVLPDQTNFLISNLCLPHDLSRLRNTMEFFHEAYSYYEDYLSAKFPFGFYKQVFLPPEVVVCSSTLGASLSVFSSHVLYDERVIDQIIDTRIKLASALAKQWFGFYIVPESPNDDWLLDGLAGFLTDMFIKQFLGNNEARYRRYKANSAVCKADDSGAMCLSASSSCKDLFGTHSIGMHGKIRSWKSGAVLQMLEKQMGSESFRKILQKIISRAKDPSNAIRSLSTKEFRQFSNKIGNLERPFLKEFFQRWVASCGCPVLRIGLSYNKRKNIVEMAALRECTASLDARLSVGATDSENRDVDVGWPGIMSIRVYELDGMSDHPKLPMAGDRWQLLELPCHSKLAAKRYQKPKKGGKPDGADENVDTVAPLDNKTSIESPLAWIKADPEMEYIAEVHLHQPLQMWVNQLEKDGDVVGQAQAIASLEALKQHSFSVVNALNNILTDSKVFWRIRIGAAFALAKTASEVRYKWFSSDFNCLEQENDWAGLQHLIKFYKSRRFDAEIGLPKPNDFRDFPEYFVLEAIPHAIAMVRGADGKSPREAVEFILQLLKYNDNSGNPYSDVFWLAVLVQSIGDLEFGQQSLTFLAPLLKRIDRLLQFDRLMPSYSGVLTISCIRTLAQTALKLSDSISFEYICKLLEPFRKPDTILQVRIEASRALLDIEYESKGISSALSLFMKYVVEESSLRGQVKLCVHTMRLCQIAVGCDSDDCVDTVSLLDLLHLFKSHVVFNNEFLRHHLFCIFQILAGRCVSVVLELKSFIYGEGVHEPCLEFFCLLLITIFDILNIIYYLIFRPPTLFGVPKEKPLQLVDVEGCIEPQNVFSVPGAEPGEPSLLALENANGKSLDAAPFGAPVRSEEMFMPTAPEMKFSEPVAASLHETEHLEPHMEDQNQPLPENPIVHEIPSDGEAPTEELAKAEENLPTEEPQKEPDVVPVAQEMKTVIRIKVRPSGATSRGEGSARTVERSQGIVVRRDIERRQTSSASVDAPQRVSADAHMEEVNSCHDVGSRMTASIGSVKLPTEGDTSGKELQCTAESGKTSTSQKAENDNQEVAAPSLLPQDNSIGNEAQQKYGSLQTLSVGKESEKKKDKEHKKEKKRKREDPVYLEKKRLKKEKKQKEKEMSKLLTSSSDPATIKIETIPEAKPEGPSDKPKAEPSAAPAEARPSTKIRIKLKSKAFNNP</sequence>
<feature type="region of interest" description="Disordered" evidence="8">
    <location>
        <begin position="1"/>
        <end position="22"/>
    </location>
</feature>
<dbReference type="GO" id="GO:0006367">
    <property type="term" value="P:transcription initiation at RNA polymerase II promoter"/>
    <property type="evidence" value="ECO:0007669"/>
    <property type="project" value="TreeGrafter"/>
</dbReference>
<feature type="compositionally biased region" description="Basic and acidic residues" evidence="8">
    <location>
        <begin position="1395"/>
        <end position="1410"/>
    </location>
</feature>
<dbReference type="SUPFAM" id="SSF55486">
    <property type="entry name" value="Metalloproteases ('zincins'), catalytic domain"/>
    <property type="match status" value="1"/>
</dbReference>
<evidence type="ECO:0000256" key="2">
    <source>
        <dbReference type="ARBA" id="ARBA00010937"/>
    </source>
</evidence>
<dbReference type="GO" id="GO:0008270">
    <property type="term" value="F:zinc ion binding"/>
    <property type="evidence" value="ECO:0007669"/>
    <property type="project" value="InterPro"/>
</dbReference>
<evidence type="ECO:0000259" key="11">
    <source>
        <dbReference type="Pfam" id="PF25577"/>
    </source>
</evidence>
<evidence type="ECO:0000313" key="12">
    <source>
        <dbReference type="EMBL" id="KAF3526485.1"/>
    </source>
</evidence>
<keyword evidence="4" id="KW-0805">Transcription regulation</keyword>
<dbReference type="Pfam" id="PF01433">
    <property type="entry name" value="Peptidase_M1"/>
    <property type="match status" value="1"/>
</dbReference>
<dbReference type="InterPro" id="IPR037813">
    <property type="entry name" value="TAF2"/>
</dbReference>
<reference evidence="12" key="1">
    <citation type="submission" date="2019-12" db="EMBL/GenBank/DDBJ databases">
        <title>Genome sequencing and annotation of Brassica cretica.</title>
        <authorList>
            <person name="Studholme D.J."/>
            <person name="Sarris P."/>
        </authorList>
    </citation>
    <scope>NUCLEOTIDE SEQUENCE</scope>
    <source>
        <strain evidence="12">PFS-109/04</strain>
        <tissue evidence="12">Leaf</tissue>
    </source>
</reference>
<dbReference type="InterPro" id="IPR016024">
    <property type="entry name" value="ARM-type_fold"/>
</dbReference>
<dbReference type="CDD" id="cd09839">
    <property type="entry name" value="M1_like_TAF2"/>
    <property type="match status" value="1"/>
</dbReference>
<feature type="region of interest" description="Disordered" evidence="8">
    <location>
        <begin position="605"/>
        <end position="624"/>
    </location>
</feature>
<evidence type="ECO:0000259" key="10">
    <source>
        <dbReference type="Pfam" id="PF25316"/>
    </source>
</evidence>
<evidence type="ECO:0000256" key="6">
    <source>
        <dbReference type="ARBA" id="ARBA00023242"/>
    </source>
</evidence>